<dbReference type="InterPro" id="IPR005744">
    <property type="entry name" value="Hy-lIII"/>
</dbReference>
<feature type="transmembrane region" description="Helical" evidence="8">
    <location>
        <begin position="141"/>
        <end position="158"/>
    </location>
</feature>
<dbReference type="EMBL" id="CP162601">
    <property type="protein sequence ID" value="XDK25049.1"/>
    <property type="molecule type" value="Genomic_DNA"/>
</dbReference>
<feature type="transmembrane region" description="Helical" evidence="8">
    <location>
        <begin position="112"/>
        <end position="129"/>
    </location>
</feature>
<evidence type="ECO:0000256" key="1">
    <source>
        <dbReference type="ARBA" id="ARBA00004651"/>
    </source>
</evidence>
<feature type="transmembrane region" description="Helical" evidence="8">
    <location>
        <begin position="87"/>
        <end position="106"/>
    </location>
</feature>
<keyword evidence="4 8" id="KW-0812">Transmembrane</keyword>
<reference evidence="9" key="1">
    <citation type="submission" date="2024-07" db="EMBL/GenBank/DDBJ databases">
        <title>Genome Analysis of a Potential Novel Vibrio Species Secreting pH- and Thermo-stable Alginate Lyase and its Application in Producing Alginate Oligosaccharides.</title>
        <authorList>
            <person name="Huang H."/>
            <person name="Bao K."/>
        </authorList>
    </citation>
    <scope>NUCLEOTIDE SEQUENCE</scope>
    <source>
        <strain evidence="9">HB236076</strain>
    </source>
</reference>
<evidence type="ECO:0000313" key="9">
    <source>
        <dbReference type="EMBL" id="XDK25049.1"/>
    </source>
</evidence>
<feature type="transmembrane region" description="Helical" evidence="8">
    <location>
        <begin position="192"/>
        <end position="213"/>
    </location>
</feature>
<evidence type="ECO:0000256" key="2">
    <source>
        <dbReference type="ARBA" id="ARBA00008488"/>
    </source>
</evidence>
<dbReference type="PANTHER" id="PTHR20855">
    <property type="entry name" value="ADIPOR/PROGESTIN RECEPTOR-RELATED"/>
    <property type="match status" value="1"/>
</dbReference>
<feature type="transmembrane region" description="Helical" evidence="8">
    <location>
        <begin position="53"/>
        <end position="75"/>
    </location>
</feature>
<dbReference type="GO" id="GO:0046872">
    <property type="term" value="F:metal ion binding"/>
    <property type="evidence" value="ECO:0007669"/>
    <property type="project" value="UniProtKB-KW"/>
</dbReference>
<feature type="binding site" evidence="7">
    <location>
        <position position="192"/>
    </location>
    <ligand>
        <name>Zn(2+)</name>
        <dbReference type="ChEBI" id="CHEBI:29105"/>
    </ligand>
</feature>
<feature type="binding site" evidence="7">
    <location>
        <position position="196"/>
    </location>
    <ligand>
        <name>Zn(2+)</name>
        <dbReference type="ChEBI" id="CHEBI:29105"/>
    </ligand>
</feature>
<feature type="transmembrane region" description="Helical" evidence="8">
    <location>
        <begin position="164"/>
        <end position="185"/>
    </location>
</feature>
<evidence type="ECO:0000256" key="7">
    <source>
        <dbReference type="PIRSR" id="PIRSR604254-1"/>
    </source>
</evidence>
<keyword evidence="6 8" id="KW-0472">Membrane</keyword>
<keyword evidence="3" id="KW-1003">Cell membrane</keyword>
<keyword evidence="7" id="KW-0862">Zinc</keyword>
<proteinExistence type="inferred from homology"/>
<dbReference type="GO" id="GO:0140911">
    <property type="term" value="F:pore-forming activity"/>
    <property type="evidence" value="ECO:0007669"/>
    <property type="project" value="InterPro"/>
</dbReference>
<organism evidence="9">
    <name type="scientific">Vibrio sp. HB236076</name>
    <dbReference type="NCBI Taxonomy" id="3232307"/>
    <lineage>
        <taxon>Bacteria</taxon>
        <taxon>Pseudomonadati</taxon>
        <taxon>Pseudomonadota</taxon>
        <taxon>Gammaproteobacteria</taxon>
        <taxon>Vibrionales</taxon>
        <taxon>Vibrionaceae</taxon>
        <taxon>Vibrio</taxon>
    </lineage>
</organism>
<keyword evidence="7" id="KW-0479">Metal-binding</keyword>
<evidence type="ECO:0000256" key="3">
    <source>
        <dbReference type="ARBA" id="ARBA00022475"/>
    </source>
</evidence>
<dbReference type="RefSeq" id="WP_306102249.1">
    <property type="nucleotide sequence ID" value="NZ_CP162601.1"/>
</dbReference>
<dbReference type="NCBIfam" id="TIGR01065">
    <property type="entry name" value="hlyIII"/>
    <property type="match status" value="1"/>
</dbReference>
<accession>A0AB39HE21</accession>
<dbReference type="Pfam" id="PF03006">
    <property type="entry name" value="HlyIII"/>
    <property type="match status" value="1"/>
</dbReference>
<comment type="similarity">
    <text evidence="2">Belongs to the UPF0073 (Hly-III) family.</text>
</comment>
<dbReference type="PANTHER" id="PTHR20855:SF3">
    <property type="entry name" value="LD03007P"/>
    <property type="match status" value="1"/>
</dbReference>
<name>A0AB39HE21_9VIBR</name>
<feature type="transmembrane region" description="Helical" evidence="8">
    <location>
        <begin position="20"/>
        <end position="41"/>
    </location>
</feature>
<evidence type="ECO:0000256" key="8">
    <source>
        <dbReference type="SAM" id="Phobius"/>
    </source>
</evidence>
<keyword evidence="5 8" id="KW-1133">Transmembrane helix</keyword>
<dbReference type="AlphaFoldDB" id="A0AB39HE21"/>
<dbReference type="InterPro" id="IPR004254">
    <property type="entry name" value="AdipoR/HlyIII-related"/>
</dbReference>
<protein>
    <submittedName>
        <fullName evidence="9">Hemolysin III family protein</fullName>
    </submittedName>
</protein>
<evidence type="ECO:0000256" key="6">
    <source>
        <dbReference type="ARBA" id="ARBA00023136"/>
    </source>
</evidence>
<feature type="binding site" evidence="7">
    <location>
        <position position="70"/>
    </location>
    <ligand>
        <name>Zn(2+)</name>
        <dbReference type="ChEBI" id="CHEBI:29105"/>
    </ligand>
</feature>
<comment type="subcellular location">
    <subcellularLocation>
        <location evidence="1">Cell membrane</location>
        <topology evidence="1">Multi-pass membrane protein</topology>
    </subcellularLocation>
</comment>
<gene>
    <name evidence="9" type="ORF">AB0763_13115</name>
</gene>
<evidence type="ECO:0000256" key="4">
    <source>
        <dbReference type="ARBA" id="ARBA00022692"/>
    </source>
</evidence>
<evidence type="ECO:0000256" key="5">
    <source>
        <dbReference type="ARBA" id="ARBA00022989"/>
    </source>
</evidence>
<dbReference type="GO" id="GO:0005886">
    <property type="term" value="C:plasma membrane"/>
    <property type="evidence" value="ECO:0007669"/>
    <property type="project" value="UniProtKB-SubCell"/>
</dbReference>
<sequence>MNTHNDALSSYSKNEERLNAITHALGAMASLIATLFLLSHIPPSEELTLMSIAVYGASLVTLFTASTLYHSIFIARARRWLKVFDHCAIYLLIAGTYTPFLLIGLGTPLAMGLIWVIWFVALIGVLFKLRFVGRYKRFSVALYLLMGWLSLIAIYQMWLLLPLASLVLLAAGGVTYTLGVGFYLAKTLPYHHAIWHVFVLGGATCHFIAVAYLL</sequence>
<dbReference type="KEGG" id="vih:AB0763_13115"/>